<evidence type="ECO:0000313" key="4">
    <source>
        <dbReference type="Proteomes" id="UP000283805"/>
    </source>
</evidence>
<dbReference type="CDD" id="cd00293">
    <property type="entry name" value="USP-like"/>
    <property type="match status" value="1"/>
</dbReference>
<feature type="domain" description="UspA" evidence="2">
    <location>
        <begin position="10"/>
        <end position="154"/>
    </location>
</feature>
<dbReference type="InterPro" id="IPR014729">
    <property type="entry name" value="Rossmann-like_a/b/a_fold"/>
</dbReference>
<dbReference type="PANTHER" id="PTHR46268:SF6">
    <property type="entry name" value="UNIVERSAL STRESS PROTEIN UP12"/>
    <property type="match status" value="1"/>
</dbReference>
<dbReference type="Gene3D" id="3.40.50.620">
    <property type="entry name" value="HUPs"/>
    <property type="match status" value="1"/>
</dbReference>
<dbReference type="AlphaFoldDB" id="A0A3R7HYK4"/>
<evidence type="ECO:0000313" key="3">
    <source>
        <dbReference type="EMBL" id="RKD95869.1"/>
    </source>
</evidence>
<dbReference type="Proteomes" id="UP000283805">
    <property type="component" value="Unassembled WGS sequence"/>
</dbReference>
<keyword evidence="4" id="KW-1185">Reference proteome</keyword>
<proteinExistence type="inferred from homology"/>
<dbReference type="PANTHER" id="PTHR46268">
    <property type="entry name" value="STRESS RESPONSE PROTEIN NHAX"/>
    <property type="match status" value="1"/>
</dbReference>
<sequence>MDDSKPFSVDTVLAPVDGSDESATAVEYAVAVADRYDASVHTLFVLGQGVVHGMDAGTVDEDAVAEDTKNFLEDVGTIADEADVPLSTSIDDGFSQTRKTRHPGNVVLDTADEIDADFIVLPREPVSDATAAEVEVLEKAAEYVLSYASQPVLSV</sequence>
<dbReference type="RefSeq" id="WP_120245092.1">
    <property type="nucleotide sequence ID" value="NZ_RAPO01000002.1"/>
</dbReference>
<dbReference type="EMBL" id="RAPO01000002">
    <property type="protein sequence ID" value="RKD95869.1"/>
    <property type="molecule type" value="Genomic_DNA"/>
</dbReference>
<evidence type="ECO:0000259" key="2">
    <source>
        <dbReference type="Pfam" id="PF00582"/>
    </source>
</evidence>
<comment type="similarity">
    <text evidence="1">Belongs to the universal stress protein A family.</text>
</comment>
<dbReference type="Pfam" id="PF00582">
    <property type="entry name" value="Usp"/>
    <property type="match status" value="1"/>
</dbReference>
<dbReference type="SUPFAM" id="SSF52402">
    <property type="entry name" value="Adenine nucleotide alpha hydrolases-like"/>
    <property type="match status" value="1"/>
</dbReference>
<name>A0A3R7HYK4_9EURY</name>
<reference evidence="3 4" key="1">
    <citation type="submission" date="2018-09" db="EMBL/GenBank/DDBJ databases">
        <title>Genomic Encyclopedia of Archaeal and Bacterial Type Strains, Phase II (KMG-II): from individual species to whole genera.</title>
        <authorList>
            <person name="Goeker M."/>
        </authorList>
    </citation>
    <scope>NUCLEOTIDE SEQUENCE [LARGE SCALE GENOMIC DNA]</scope>
    <source>
        <strain evidence="3 4">DSM 13151</strain>
    </source>
</reference>
<organism evidence="3 4">
    <name type="scientific">Halopiger aswanensis</name>
    <dbReference type="NCBI Taxonomy" id="148449"/>
    <lineage>
        <taxon>Archaea</taxon>
        <taxon>Methanobacteriati</taxon>
        <taxon>Methanobacteriota</taxon>
        <taxon>Stenosarchaea group</taxon>
        <taxon>Halobacteria</taxon>
        <taxon>Halobacteriales</taxon>
        <taxon>Natrialbaceae</taxon>
        <taxon>Halopiger</taxon>
    </lineage>
</organism>
<dbReference type="OrthoDB" id="312762at2157"/>
<evidence type="ECO:0000256" key="1">
    <source>
        <dbReference type="ARBA" id="ARBA00008791"/>
    </source>
</evidence>
<accession>A0A3R7HYK4</accession>
<dbReference type="InterPro" id="IPR006016">
    <property type="entry name" value="UspA"/>
</dbReference>
<gene>
    <name evidence="3" type="ORF">ATJ93_2732</name>
</gene>
<protein>
    <submittedName>
        <fullName evidence="3">Nucleotide-binding universal stress UspA family protein</fullName>
    </submittedName>
</protein>
<comment type="caution">
    <text evidence="3">The sequence shown here is derived from an EMBL/GenBank/DDBJ whole genome shotgun (WGS) entry which is preliminary data.</text>
</comment>